<feature type="domain" description="Amino acid transporter transmembrane" evidence="6">
    <location>
        <begin position="51"/>
        <end position="442"/>
    </location>
</feature>
<organism evidence="7 8">
    <name type="scientific">Durusdinium trenchii</name>
    <dbReference type="NCBI Taxonomy" id="1381693"/>
    <lineage>
        <taxon>Eukaryota</taxon>
        <taxon>Sar</taxon>
        <taxon>Alveolata</taxon>
        <taxon>Dinophyceae</taxon>
        <taxon>Suessiales</taxon>
        <taxon>Symbiodiniaceae</taxon>
        <taxon>Durusdinium</taxon>
    </lineage>
</organism>
<feature type="transmembrane region" description="Helical" evidence="5">
    <location>
        <begin position="128"/>
        <end position="149"/>
    </location>
</feature>
<evidence type="ECO:0000256" key="4">
    <source>
        <dbReference type="ARBA" id="ARBA00023136"/>
    </source>
</evidence>
<dbReference type="Proteomes" id="UP001642464">
    <property type="component" value="Unassembled WGS sequence"/>
</dbReference>
<keyword evidence="3 5" id="KW-1133">Transmembrane helix</keyword>
<evidence type="ECO:0000256" key="5">
    <source>
        <dbReference type="SAM" id="Phobius"/>
    </source>
</evidence>
<feature type="transmembrane region" description="Helical" evidence="5">
    <location>
        <begin position="391"/>
        <end position="414"/>
    </location>
</feature>
<feature type="transmembrane region" description="Helical" evidence="5">
    <location>
        <begin position="169"/>
        <end position="186"/>
    </location>
</feature>
<reference evidence="7 8" key="1">
    <citation type="submission" date="2024-02" db="EMBL/GenBank/DDBJ databases">
        <authorList>
            <person name="Chen Y."/>
            <person name="Shah S."/>
            <person name="Dougan E. K."/>
            <person name="Thang M."/>
            <person name="Chan C."/>
        </authorList>
    </citation>
    <scope>NUCLEOTIDE SEQUENCE [LARGE SCALE GENOMIC DNA]</scope>
</reference>
<feature type="transmembrane region" description="Helical" evidence="5">
    <location>
        <begin position="198"/>
        <end position="220"/>
    </location>
</feature>
<proteinExistence type="predicted"/>
<evidence type="ECO:0000259" key="6">
    <source>
        <dbReference type="Pfam" id="PF01490"/>
    </source>
</evidence>
<feature type="transmembrane region" description="Helical" evidence="5">
    <location>
        <begin position="240"/>
        <end position="265"/>
    </location>
</feature>
<evidence type="ECO:0000313" key="7">
    <source>
        <dbReference type="EMBL" id="CAK9111449.1"/>
    </source>
</evidence>
<feature type="transmembrane region" description="Helical" evidence="5">
    <location>
        <begin position="320"/>
        <end position="346"/>
    </location>
</feature>
<comment type="subcellular location">
    <subcellularLocation>
        <location evidence="1">Membrane</location>
        <topology evidence="1">Multi-pass membrane protein</topology>
    </subcellularLocation>
</comment>
<feature type="transmembrane region" description="Helical" evidence="5">
    <location>
        <begin position="426"/>
        <end position="444"/>
    </location>
</feature>
<dbReference type="Pfam" id="PF01490">
    <property type="entry name" value="Aa_trans"/>
    <property type="match status" value="1"/>
</dbReference>
<evidence type="ECO:0000313" key="8">
    <source>
        <dbReference type="Proteomes" id="UP001642464"/>
    </source>
</evidence>
<evidence type="ECO:0000256" key="1">
    <source>
        <dbReference type="ARBA" id="ARBA00004141"/>
    </source>
</evidence>
<feature type="transmembrane region" description="Helical" evidence="5">
    <location>
        <begin position="69"/>
        <end position="89"/>
    </location>
</feature>
<evidence type="ECO:0000256" key="3">
    <source>
        <dbReference type="ARBA" id="ARBA00022989"/>
    </source>
</evidence>
<dbReference type="PANTHER" id="PTHR22950">
    <property type="entry name" value="AMINO ACID TRANSPORTER"/>
    <property type="match status" value="1"/>
</dbReference>
<keyword evidence="4 5" id="KW-0472">Membrane</keyword>
<dbReference type="InterPro" id="IPR013057">
    <property type="entry name" value="AA_transpt_TM"/>
</dbReference>
<gene>
    <name evidence="7" type="ORF">SCF082_LOCUS51731</name>
</gene>
<comment type="caution">
    <text evidence="7">The sequence shown here is derived from an EMBL/GenBank/DDBJ whole genome shotgun (WGS) entry which is preliminary data.</text>
</comment>
<dbReference type="EMBL" id="CAXAMM010043729">
    <property type="protein sequence ID" value="CAK9111449.1"/>
    <property type="molecule type" value="Genomic_DNA"/>
</dbReference>
<sequence>MTVDSAALLKPPGGSSPLHRKHSGSAEDYVDSAKVTGTCDGHVGSMHLPHCVLNVIMAVLGAGQLTLPYAMKLLGLPLGFFSLCFFTVLSMHSVKTLSIHELEFTPSGQCLESYSELVTRMMGISGSLLCQLLLVAYAWGGAVAFLVILKEQFQFLFHNDLAKYCGEEDVGRVLLCIMSLVFLWPLSSRQDLSFLKSFSWLGCVAALVITSITFVGWRYLDEYIEDSSPTPTPTPTLMNLAAALPLLAFSLNSTWAFIPVLCTLSEKHEKRSRMDQLIFFSNFLIFANYTVLAVCGYMTFGQEVKANIIDSLGHVRWGSWWMSWGVCGAKVFLCIQLALALPLRFFVARKTLLEFVGRKTPNGLERACVAFFLVSLATCVALPQVSLATVLGYVSSICASMIIYILPASIDLYFQLPGRGRKFSSLVSLIVGLFVLFGGVYANYAGVAVGS</sequence>
<accession>A0ABP0SGG7</accession>
<keyword evidence="8" id="KW-1185">Reference proteome</keyword>
<feature type="transmembrane region" description="Helical" evidence="5">
    <location>
        <begin position="277"/>
        <end position="300"/>
    </location>
</feature>
<feature type="transmembrane region" description="Helical" evidence="5">
    <location>
        <begin position="367"/>
        <end position="385"/>
    </location>
</feature>
<protein>
    <recommendedName>
        <fullName evidence="6">Amino acid transporter transmembrane domain-containing protein</fullName>
    </recommendedName>
</protein>
<keyword evidence="2 5" id="KW-0812">Transmembrane</keyword>
<name>A0ABP0SGG7_9DINO</name>
<evidence type="ECO:0000256" key="2">
    <source>
        <dbReference type="ARBA" id="ARBA00022692"/>
    </source>
</evidence>